<keyword evidence="2" id="KW-0732">Signal</keyword>
<evidence type="ECO:0000313" key="4">
    <source>
        <dbReference type="Proteomes" id="UP000034410"/>
    </source>
</evidence>
<dbReference type="Proteomes" id="UP000034410">
    <property type="component" value="Chromosome"/>
</dbReference>
<dbReference type="OrthoDB" id="8893883at2"/>
<organism evidence="3 4">
    <name type="scientific">Sedimenticola thiotaurini</name>
    <dbReference type="NCBI Taxonomy" id="1543721"/>
    <lineage>
        <taxon>Bacteria</taxon>
        <taxon>Pseudomonadati</taxon>
        <taxon>Pseudomonadota</taxon>
        <taxon>Gammaproteobacteria</taxon>
        <taxon>Chromatiales</taxon>
        <taxon>Sedimenticolaceae</taxon>
        <taxon>Sedimenticola</taxon>
    </lineage>
</organism>
<protein>
    <recommendedName>
        <fullName evidence="5">DUF2145 domain-containing protein</fullName>
    </recommendedName>
</protein>
<dbReference type="RefSeq" id="WP_046859481.1">
    <property type="nucleotide sequence ID" value="NZ_CP011412.1"/>
</dbReference>
<dbReference type="KEGG" id="seds:AAY24_09490"/>
<evidence type="ECO:0000256" key="1">
    <source>
        <dbReference type="SAM" id="MobiDB-lite"/>
    </source>
</evidence>
<keyword evidence="4" id="KW-1185">Reference proteome</keyword>
<feature type="chain" id="PRO_5002517350" description="DUF2145 domain-containing protein" evidence="2">
    <location>
        <begin position="24"/>
        <end position="284"/>
    </location>
</feature>
<evidence type="ECO:0008006" key="5">
    <source>
        <dbReference type="Google" id="ProtNLM"/>
    </source>
</evidence>
<accession>A0A0F7K0K7</accession>
<gene>
    <name evidence="3" type="ORF">AAY24_09490</name>
</gene>
<feature type="signal peptide" evidence="2">
    <location>
        <begin position="1"/>
        <end position="23"/>
    </location>
</feature>
<evidence type="ECO:0000256" key="2">
    <source>
        <dbReference type="SAM" id="SignalP"/>
    </source>
</evidence>
<name>A0A0F7K0K7_9GAMM</name>
<dbReference type="PATRIC" id="fig|1543721.4.peg.1970"/>
<reference evidence="3 4" key="1">
    <citation type="journal article" date="2015" name="Genome Announc.">
        <title>Complete Genome Sequence of Sedimenticola thiotaurini Strain SIP-G1, a Polyphosphate- and Polyhydroxyalkanoate-Accumulating Sulfur-Oxidizing Gammaproteobacterium Isolated from Salt Marsh Sediments.</title>
        <authorList>
            <person name="Flood B.E."/>
            <person name="Jones D.S."/>
            <person name="Bailey J.V."/>
        </authorList>
    </citation>
    <scope>NUCLEOTIDE SEQUENCE [LARGE SCALE GENOMIC DNA]</scope>
    <source>
        <strain evidence="3 4">SIP-G1</strain>
    </source>
</reference>
<dbReference type="InterPro" id="IPR014547">
    <property type="entry name" value="UCP028477"/>
</dbReference>
<dbReference type="EMBL" id="CP011412">
    <property type="protein sequence ID" value="AKH20548.1"/>
    <property type="molecule type" value="Genomic_DNA"/>
</dbReference>
<sequence length="284" mass="31106">MKTNILKAILIGLIMTATGNVQANSSAAGTASIFTPQQVSAFAKKVEQTLAEKGARVFLISRVGIPEEELPKGINYTHTALAVYSEITTEDGNKAPGYAIYNLYQRDGQPDVSELVVDFPVDFFSSAHVMKAGIVIPVPKLQERLLRVIRSKTYSNLHNPNYSVLANPFKQKFQNCTGFVLNVLNAAIYQTDDIEVIKANTRAYFKPQRVDVGGFKLLLGSMFKPDIALSDHQGPVVTTTFGTITKYLEEYSLSQEHFTLTADTQTAGGPEQPGRHQVNSSDST</sequence>
<evidence type="ECO:0000313" key="3">
    <source>
        <dbReference type="EMBL" id="AKH20548.1"/>
    </source>
</evidence>
<dbReference type="Pfam" id="PF09916">
    <property type="entry name" value="DUF2145"/>
    <property type="match status" value="1"/>
</dbReference>
<proteinExistence type="predicted"/>
<dbReference type="AlphaFoldDB" id="A0A0F7K0K7"/>
<feature type="region of interest" description="Disordered" evidence="1">
    <location>
        <begin position="264"/>
        <end position="284"/>
    </location>
</feature>